<sequence>MATHLVSEVQHLDRNPPEIHYLMLEESDNKYYFRAGEVIGRGVASGGGEAKFDISSLLKMNGYETFLRDTDCEWMHEILINENTTENEKYLKVLNRCKLKNINI</sequence>
<proteinExistence type="predicted"/>
<evidence type="ECO:0000313" key="2">
    <source>
        <dbReference type="Proteomes" id="UP001620262"/>
    </source>
</evidence>
<dbReference type="Proteomes" id="UP001620262">
    <property type="component" value="Unassembled WGS sequence"/>
</dbReference>
<dbReference type="RefSeq" id="WP_182717985.1">
    <property type="nucleotide sequence ID" value="NZ_JBJDOT010000030.1"/>
</dbReference>
<protein>
    <submittedName>
        <fullName evidence="1">Uncharacterized protein</fullName>
    </submittedName>
</protein>
<accession>A0ABW8L3X6</accession>
<comment type="caution">
    <text evidence="1">The sequence shown here is derived from an EMBL/GenBank/DDBJ whole genome shotgun (WGS) entry which is preliminary data.</text>
</comment>
<reference evidence="1 2" key="1">
    <citation type="submission" date="2024-11" db="EMBL/GenBank/DDBJ databases">
        <title>The Natural Products Discovery Center: Release of the First 8490 Sequenced Strains for Exploring Actinobacteria Biosynthetic Diversity.</title>
        <authorList>
            <person name="Kalkreuter E."/>
            <person name="Kautsar S.A."/>
            <person name="Yang D."/>
            <person name="Bader C.D."/>
            <person name="Teijaro C.N."/>
            <person name="Fluegel L."/>
            <person name="Davis C.M."/>
            <person name="Simpson J.R."/>
            <person name="Lauterbach L."/>
            <person name="Steele A.D."/>
            <person name="Gui C."/>
            <person name="Meng S."/>
            <person name="Li G."/>
            <person name="Viehrig K."/>
            <person name="Ye F."/>
            <person name="Su P."/>
            <person name="Kiefer A.F."/>
            <person name="Nichols A."/>
            <person name="Cepeda A.J."/>
            <person name="Yan W."/>
            <person name="Fan B."/>
            <person name="Jiang Y."/>
            <person name="Adhikari A."/>
            <person name="Zheng C.-J."/>
            <person name="Schuster L."/>
            <person name="Cowan T.M."/>
            <person name="Smanski M.J."/>
            <person name="Chevrette M.G."/>
            <person name="De Carvalho L.P.S."/>
            <person name="Shen B."/>
        </authorList>
    </citation>
    <scope>NUCLEOTIDE SEQUENCE [LARGE SCALE GENOMIC DNA]</scope>
    <source>
        <strain evidence="1 2">NPDC078403</strain>
    </source>
</reference>
<keyword evidence="2" id="KW-1185">Reference proteome</keyword>
<dbReference type="EMBL" id="JBJDOT010000030">
    <property type="protein sequence ID" value="MFK3865774.1"/>
    <property type="molecule type" value="Genomic_DNA"/>
</dbReference>
<gene>
    <name evidence="1" type="ORF">ACI2JU_18125</name>
</gene>
<organism evidence="1 2">
    <name type="scientific">Pseudoalteromonas rhizosphaerae</name>
    <dbReference type="NCBI Taxonomy" id="2518973"/>
    <lineage>
        <taxon>Bacteria</taxon>
        <taxon>Pseudomonadati</taxon>
        <taxon>Pseudomonadota</taxon>
        <taxon>Gammaproteobacteria</taxon>
        <taxon>Alteromonadales</taxon>
        <taxon>Pseudoalteromonadaceae</taxon>
        <taxon>Pseudoalteromonas</taxon>
    </lineage>
</organism>
<name>A0ABW8L3X6_9GAMM</name>
<evidence type="ECO:0000313" key="1">
    <source>
        <dbReference type="EMBL" id="MFK3865774.1"/>
    </source>
</evidence>